<dbReference type="PROSITE" id="PS01124">
    <property type="entry name" value="HTH_ARAC_FAMILY_2"/>
    <property type="match status" value="1"/>
</dbReference>
<name>A0ABU1WYH3_SPHXE</name>
<dbReference type="InterPro" id="IPR050204">
    <property type="entry name" value="AraC_XylS_family_regulators"/>
</dbReference>
<dbReference type="PANTHER" id="PTHR46796:SF13">
    <property type="entry name" value="HTH-TYPE TRANSCRIPTIONAL ACTIVATOR RHAS"/>
    <property type="match status" value="1"/>
</dbReference>
<dbReference type="InterPro" id="IPR018060">
    <property type="entry name" value="HTH_AraC"/>
</dbReference>
<dbReference type="Pfam" id="PF12833">
    <property type="entry name" value="HTH_18"/>
    <property type="match status" value="1"/>
</dbReference>
<keyword evidence="2" id="KW-0238">DNA-binding</keyword>
<evidence type="ECO:0000313" key="6">
    <source>
        <dbReference type="Proteomes" id="UP001267638"/>
    </source>
</evidence>
<keyword evidence="6" id="KW-1185">Reference proteome</keyword>
<dbReference type="SMART" id="SM00342">
    <property type="entry name" value="HTH_ARAC"/>
    <property type="match status" value="1"/>
</dbReference>
<evidence type="ECO:0000259" key="4">
    <source>
        <dbReference type="PROSITE" id="PS01124"/>
    </source>
</evidence>
<dbReference type="Gene3D" id="1.10.10.60">
    <property type="entry name" value="Homeodomain-like"/>
    <property type="match status" value="1"/>
</dbReference>
<dbReference type="SUPFAM" id="SSF46689">
    <property type="entry name" value="Homeodomain-like"/>
    <property type="match status" value="2"/>
</dbReference>
<sequence>MHGSGSPAYYIVEGDAWIEAVGSQVRLTAGDLVMFRRWDAHILSSSPKEPCKTIMKVVAHTGVTPWMPRDLLERPTELSWGGAGRPTRILSMCFRLEQPERSPLLLGLPAMIHIRADDARMQRWLQPVLEFIREETQAQQAGYAMVSSRLADLLFMQIIRAQLLSRPDEVTGWLKGLSDPAIGRTLAAIGEDPGRRWRVDDLAKVAGVSRSNFAKLFSAKMGVSPLEHLTRHRMQIAAERLSQGAMVKTLAGELGYATSYAFAKAFKRQHGQSPGHFGRQRR</sequence>
<dbReference type="SUPFAM" id="SSF51182">
    <property type="entry name" value="RmlC-like cupins"/>
    <property type="match status" value="1"/>
</dbReference>
<keyword evidence="3" id="KW-0804">Transcription</keyword>
<evidence type="ECO:0000256" key="3">
    <source>
        <dbReference type="ARBA" id="ARBA00023163"/>
    </source>
</evidence>
<comment type="caution">
    <text evidence="5">The sequence shown here is derived from an EMBL/GenBank/DDBJ whole genome shotgun (WGS) entry which is preliminary data.</text>
</comment>
<protein>
    <submittedName>
        <fullName evidence="5">AraC-like DNA-binding protein</fullName>
    </submittedName>
</protein>
<dbReference type="InterPro" id="IPR009057">
    <property type="entry name" value="Homeodomain-like_sf"/>
</dbReference>
<accession>A0ABU1WYH3</accession>
<evidence type="ECO:0000256" key="1">
    <source>
        <dbReference type="ARBA" id="ARBA00023015"/>
    </source>
</evidence>
<dbReference type="Proteomes" id="UP001267638">
    <property type="component" value="Unassembled WGS sequence"/>
</dbReference>
<reference evidence="5 6" key="1">
    <citation type="submission" date="2023-07" db="EMBL/GenBank/DDBJ databases">
        <title>Sorghum-associated microbial communities from plants grown in Nebraska, USA.</title>
        <authorList>
            <person name="Schachtman D."/>
        </authorList>
    </citation>
    <scope>NUCLEOTIDE SEQUENCE [LARGE SCALE GENOMIC DNA]</scope>
    <source>
        <strain evidence="5 6">4256</strain>
    </source>
</reference>
<feature type="domain" description="HTH araC/xylS-type" evidence="4">
    <location>
        <begin position="183"/>
        <end position="280"/>
    </location>
</feature>
<evidence type="ECO:0000313" key="5">
    <source>
        <dbReference type="EMBL" id="MDR7154361.1"/>
    </source>
</evidence>
<dbReference type="Pfam" id="PF12852">
    <property type="entry name" value="Cupin_6"/>
    <property type="match status" value="1"/>
</dbReference>
<dbReference type="EMBL" id="JAVDWV010000004">
    <property type="protein sequence ID" value="MDR7154361.1"/>
    <property type="molecule type" value="Genomic_DNA"/>
</dbReference>
<proteinExistence type="predicted"/>
<evidence type="ECO:0000256" key="2">
    <source>
        <dbReference type="ARBA" id="ARBA00023125"/>
    </source>
</evidence>
<dbReference type="InterPro" id="IPR011051">
    <property type="entry name" value="RmlC_Cupin_sf"/>
</dbReference>
<dbReference type="InterPro" id="IPR032783">
    <property type="entry name" value="AraC_lig"/>
</dbReference>
<keyword evidence="1" id="KW-0805">Transcription regulation</keyword>
<organism evidence="5 6">
    <name type="scientific">Sphingobium xenophagum</name>
    <dbReference type="NCBI Taxonomy" id="121428"/>
    <lineage>
        <taxon>Bacteria</taxon>
        <taxon>Pseudomonadati</taxon>
        <taxon>Pseudomonadota</taxon>
        <taxon>Alphaproteobacteria</taxon>
        <taxon>Sphingomonadales</taxon>
        <taxon>Sphingomonadaceae</taxon>
        <taxon>Sphingobium</taxon>
    </lineage>
</organism>
<gene>
    <name evidence="5" type="ORF">J2W40_001173</name>
</gene>
<dbReference type="PANTHER" id="PTHR46796">
    <property type="entry name" value="HTH-TYPE TRANSCRIPTIONAL ACTIVATOR RHAS-RELATED"/>
    <property type="match status" value="1"/>
</dbReference>